<evidence type="ECO:0000256" key="3">
    <source>
        <dbReference type="SAM" id="MobiDB-lite"/>
    </source>
</evidence>
<dbReference type="Pfam" id="PF03000">
    <property type="entry name" value="NPH3"/>
    <property type="match status" value="1"/>
</dbReference>
<reference evidence="5 6" key="1">
    <citation type="submission" date="2019-11" db="EMBL/GenBank/DDBJ databases">
        <title>Whole genome sequence of Oryza granulata.</title>
        <authorList>
            <person name="Li W."/>
        </authorList>
    </citation>
    <scope>NUCLEOTIDE SEQUENCE [LARGE SCALE GENOMIC DNA]</scope>
    <source>
        <strain evidence="6">cv. Menghai</strain>
        <tissue evidence="5">Leaf</tissue>
    </source>
</reference>
<protein>
    <recommendedName>
        <fullName evidence="4">NPH3 domain-containing protein</fullName>
    </recommendedName>
</protein>
<dbReference type="UniPathway" id="UPA00143"/>
<proteinExistence type="inferred from homology"/>
<feature type="compositionally biased region" description="Polar residues" evidence="3">
    <location>
        <begin position="92"/>
        <end position="102"/>
    </location>
</feature>
<gene>
    <name evidence="5" type="ORF">E2562_026182</name>
</gene>
<dbReference type="InterPro" id="IPR027356">
    <property type="entry name" value="NPH3_dom"/>
</dbReference>
<name>A0A6G1E205_9ORYZ</name>
<dbReference type="InterPro" id="IPR043454">
    <property type="entry name" value="NPH3/RPT2-like"/>
</dbReference>
<keyword evidence="6" id="KW-1185">Reference proteome</keyword>
<comment type="caution">
    <text evidence="5">The sequence shown here is derived from an EMBL/GenBank/DDBJ whole genome shotgun (WGS) entry which is preliminary data.</text>
</comment>
<keyword evidence="1" id="KW-0833">Ubl conjugation pathway</keyword>
<evidence type="ECO:0000256" key="2">
    <source>
        <dbReference type="PROSITE-ProRule" id="PRU00982"/>
    </source>
</evidence>
<sequence length="112" mass="12215">MITGKLDHTTLDNLLIPAPTRTTSSLYNVTLVLGFLDAFLHAGGACDEPLRLKKVGKLIDLYLADVTPDPSLRLAKFSAVHQNSHEDKATIDLNSTLGNNDTRIQEDARFPG</sequence>
<evidence type="ECO:0000256" key="1">
    <source>
        <dbReference type="ARBA" id="ARBA00022786"/>
    </source>
</evidence>
<comment type="similarity">
    <text evidence="2">Belongs to the NPH3 family.</text>
</comment>
<dbReference type="EMBL" id="SPHZ02000005">
    <property type="protein sequence ID" value="KAF0918809.1"/>
    <property type="molecule type" value="Genomic_DNA"/>
</dbReference>
<accession>A0A6G1E205</accession>
<dbReference type="Proteomes" id="UP000479710">
    <property type="component" value="Unassembled WGS sequence"/>
</dbReference>
<feature type="region of interest" description="Disordered" evidence="3">
    <location>
        <begin position="90"/>
        <end position="112"/>
    </location>
</feature>
<dbReference type="AlphaFoldDB" id="A0A6G1E205"/>
<dbReference type="PANTHER" id="PTHR32370">
    <property type="entry name" value="OS12G0117600 PROTEIN"/>
    <property type="match status" value="1"/>
</dbReference>
<dbReference type="GO" id="GO:0016567">
    <property type="term" value="P:protein ubiquitination"/>
    <property type="evidence" value="ECO:0007669"/>
    <property type="project" value="UniProtKB-UniPathway"/>
</dbReference>
<dbReference type="PROSITE" id="PS51649">
    <property type="entry name" value="NPH3"/>
    <property type="match status" value="1"/>
</dbReference>
<evidence type="ECO:0000313" key="6">
    <source>
        <dbReference type="Proteomes" id="UP000479710"/>
    </source>
</evidence>
<feature type="domain" description="NPH3" evidence="4">
    <location>
        <begin position="1"/>
        <end position="112"/>
    </location>
</feature>
<organism evidence="5 6">
    <name type="scientific">Oryza meyeriana var. granulata</name>
    <dbReference type="NCBI Taxonomy" id="110450"/>
    <lineage>
        <taxon>Eukaryota</taxon>
        <taxon>Viridiplantae</taxon>
        <taxon>Streptophyta</taxon>
        <taxon>Embryophyta</taxon>
        <taxon>Tracheophyta</taxon>
        <taxon>Spermatophyta</taxon>
        <taxon>Magnoliopsida</taxon>
        <taxon>Liliopsida</taxon>
        <taxon>Poales</taxon>
        <taxon>Poaceae</taxon>
        <taxon>BOP clade</taxon>
        <taxon>Oryzoideae</taxon>
        <taxon>Oryzeae</taxon>
        <taxon>Oryzinae</taxon>
        <taxon>Oryza</taxon>
        <taxon>Oryza meyeriana</taxon>
    </lineage>
</organism>
<evidence type="ECO:0000259" key="4">
    <source>
        <dbReference type="PROSITE" id="PS51649"/>
    </source>
</evidence>
<dbReference type="OrthoDB" id="1080584at2759"/>
<feature type="compositionally biased region" description="Basic and acidic residues" evidence="3">
    <location>
        <begin position="103"/>
        <end position="112"/>
    </location>
</feature>
<evidence type="ECO:0000313" key="5">
    <source>
        <dbReference type="EMBL" id="KAF0918809.1"/>
    </source>
</evidence>